<dbReference type="Proteomes" id="UP001437256">
    <property type="component" value="Unassembled WGS sequence"/>
</dbReference>
<evidence type="ECO:0000313" key="3">
    <source>
        <dbReference type="EMBL" id="KAL0057111.1"/>
    </source>
</evidence>
<evidence type="ECO:0000256" key="2">
    <source>
        <dbReference type="SAM" id="MobiDB-lite"/>
    </source>
</evidence>
<gene>
    <name evidence="3" type="ORF">AAF712_016263</name>
</gene>
<evidence type="ECO:0000313" key="4">
    <source>
        <dbReference type="Proteomes" id="UP001437256"/>
    </source>
</evidence>
<keyword evidence="1" id="KW-0175">Coiled coil</keyword>
<name>A0ABR2Z656_9AGAR</name>
<dbReference type="EMBL" id="JBBXMP010000689">
    <property type="protein sequence ID" value="KAL0057111.1"/>
    <property type="molecule type" value="Genomic_DNA"/>
</dbReference>
<evidence type="ECO:0000256" key="1">
    <source>
        <dbReference type="SAM" id="Coils"/>
    </source>
</evidence>
<sequence length="97" mass="10865">RHSPRQRTSPAANISEQSENAAGSASILKRISNQLQQLTENQEEILQVVDKLEEKVESLEQQTLTARTASVEKQNCPRRTRRSGARAGRFIIAKPRA</sequence>
<keyword evidence="4" id="KW-1185">Reference proteome</keyword>
<reference evidence="3 4" key="1">
    <citation type="submission" date="2024-05" db="EMBL/GenBank/DDBJ databases">
        <title>A draft genome resource for the thread blight pathogen Marasmius tenuissimus strain MS-2.</title>
        <authorList>
            <person name="Yulfo-Soto G.E."/>
            <person name="Baruah I.K."/>
            <person name="Amoako-Attah I."/>
            <person name="Bukari Y."/>
            <person name="Meinhardt L.W."/>
            <person name="Bailey B.A."/>
            <person name="Cohen S.P."/>
        </authorList>
    </citation>
    <scope>NUCLEOTIDE SEQUENCE [LARGE SCALE GENOMIC DNA]</scope>
    <source>
        <strain evidence="3 4">MS-2</strain>
    </source>
</reference>
<organism evidence="3 4">
    <name type="scientific">Marasmius tenuissimus</name>
    <dbReference type="NCBI Taxonomy" id="585030"/>
    <lineage>
        <taxon>Eukaryota</taxon>
        <taxon>Fungi</taxon>
        <taxon>Dikarya</taxon>
        <taxon>Basidiomycota</taxon>
        <taxon>Agaricomycotina</taxon>
        <taxon>Agaricomycetes</taxon>
        <taxon>Agaricomycetidae</taxon>
        <taxon>Agaricales</taxon>
        <taxon>Marasmiineae</taxon>
        <taxon>Marasmiaceae</taxon>
        <taxon>Marasmius</taxon>
    </lineage>
</organism>
<feature type="non-terminal residue" evidence="3">
    <location>
        <position position="1"/>
    </location>
</feature>
<protein>
    <submittedName>
        <fullName evidence="3">Uncharacterized protein</fullName>
    </submittedName>
</protein>
<feature type="coiled-coil region" evidence="1">
    <location>
        <begin position="28"/>
        <end position="69"/>
    </location>
</feature>
<accession>A0ABR2Z656</accession>
<proteinExistence type="predicted"/>
<comment type="caution">
    <text evidence="3">The sequence shown here is derived from an EMBL/GenBank/DDBJ whole genome shotgun (WGS) entry which is preliminary data.</text>
</comment>
<feature type="region of interest" description="Disordered" evidence="2">
    <location>
        <begin position="1"/>
        <end position="21"/>
    </location>
</feature>